<evidence type="ECO:0000256" key="10">
    <source>
        <dbReference type="ARBA" id="ARBA00048743"/>
    </source>
</evidence>
<keyword evidence="16" id="KW-1185">Reference proteome</keyword>
<keyword evidence="6 12" id="KW-0547">Nucleotide-binding</keyword>
<dbReference type="AlphaFoldDB" id="A0A504UDJ0"/>
<comment type="function">
    <text evidence="11 12">Phosphorylation of dTMP to form dTDP in both de novo and salvage pathways of dTTP synthesis.</text>
</comment>
<dbReference type="SUPFAM" id="SSF52540">
    <property type="entry name" value="P-loop containing nucleoside triphosphate hydrolases"/>
    <property type="match status" value="1"/>
</dbReference>
<evidence type="ECO:0000259" key="14">
    <source>
        <dbReference type="Pfam" id="PF02223"/>
    </source>
</evidence>
<dbReference type="InterPro" id="IPR018095">
    <property type="entry name" value="Thymidylate_kin_CS"/>
</dbReference>
<name>A0A504UDJ0_9HYPH</name>
<dbReference type="GO" id="GO:0006233">
    <property type="term" value="P:dTDP biosynthetic process"/>
    <property type="evidence" value="ECO:0007669"/>
    <property type="project" value="InterPro"/>
</dbReference>
<evidence type="ECO:0000256" key="5">
    <source>
        <dbReference type="ARBA" id="ARBA00022727"/>
    </source>
</evidence>
<comment type="similarity">
    <text evidence="1 12">Belongs to the thymidylate kinase family.</text>
</comment>
<dbReference type="GO" id="GO:0006227">
    <property type="term" value="P:dUDP biosynthetic process"/>
    <property type="evidence" value="ECO:0007669"/>
    <property type="project" value="TreeGrafter"/>
</dbReference>
<dbReference type="InterPro" id="IPR027417">
    <property type="entry name" value="P-loop_NTPase"/>
</dbReference>
<organism evidence="15 16">
    <name type="scientific">Rhizobium glycinendophyticum</name>
    <dbReference type="NCBI Taxonomy" id="2589807"/>
    <lineage>
        <taxon>Bacteria</taxon>
        <taxon>Pseudomonadati</taxon>
        <taxon>Pseudomonadota</taxon>
        <taxon>Alphaproteobacteria</taxon>
        <taxon>Hyphomicrobiales</taxon>
        <taxon>Rhizobiaceae</taxon>
        <taxon>Rhizobium/Agrobacterium group</taxon>
        <taxon>Rhizobium</taxon>
    </lineage>
</organism>
<keyword evidence="8 12" id="KW-0067">ATP-binding</keyword>
<protein>
    <recommendedName>
        <fullName evidence="3 12">Thymidylate kinase</fullName>
        <ecNumber evidence="2 12">2.7.4.9</ecNumber>
    </recommendedName>
    <alternativeName>
        <fullName evidence="9 12">dTMP kinase</fullName>
    </alternativeName>
</protein>
<dbReference type="GO" id="GO:0005524">
    <property type="term" value="F:ATP binding"/>
    <property type="evidence" value="ECO:0007669"/>
    <property type="project" value="UniProtKB-UniRule"/>
</dbReference>
<dbReference type="EMBL" id="VFYP01000001">
    <property type="protein sequence ID" value="TPP11140.1"/>
    <property type="molecule type" value="Genomic_DNA"/>
</dbReference>
<keyword evidence="5 12" id="KW-0545">Nucleotide biosynthesis</keyword>
<comment type="catalytic activity">
    <reaction evidence="10 12">
        <text>dTMP + ATP = dTDP + ADP</text>
        <dbReference type="Rhea" id="RHEA:13517"/>
        <dbReference type="ChEBI" id="CHEBI:30616"/>
        <dbReference type="ChEBI" id="CHEBI:58369"/>
        <dbReference type="ChEBI" id="CHEBI:63528"/>
        <dbReference type="ChEBI" id="CHEBI:456216"/>
        <dbReference type="EC" id="2.7.4.9"/>
    </reaction>
</comment>
<evidence type="ECO:0000256" key="6">
    <source>
        <dbReference type="ARBA" id="ARBA00022741"/>
    </source>
</evidence>
<evidence type="ECO:0000256" key="11">
    <source>
        <dbReference type="ARBA" id="ARBA00057735"/>
    </source>
</evidence>
<evidence type="ECO:0000313" key="15">
    <source>
        <dbReference type="EMBL" id="TPP11140.1"/>
    </source>
</evidence>
<reference evidence="15 16" key="1">
    <citation type="submission" date="2019-06" db="EMBL/GenBank/DDBJ databases">
        <title>Rhizobium sp. CL12 isolated from roots of soybean.</title>
        <authorList>
            <person name="Wang C."/>
        </authorList>
    </citation>
    <scope>NUCLEOTIDE SEQUENCE [LARGE SCALE GENOMIC DNA]</scope>
    <source>
        <strain evidence="15 16">CL12</strain>
    </source>
</reference>
<dbReference type="InterPro" id="IPR039430">
    <property type="entry name" value="Thymidylate_kin-like_dom"/>
</dbReference>
<evidence type="ECO:0000256" key="4">
    <source>
        <dbReference type="ARBA" id="ARBA00022679"/>
    </source>
</evidence>
<dbReference type="InterPro" id="IPR018094">
    <property type="entry name" value="Thymidylate_kinase"/>
</dbReference>
<evidence type="ECO:0000256" key="2">
    <source>
        <dbReference type="ARBA" id="ARBA00012980"/>
    </source>
</evidence>
<dbReference type="PANTHER" id="PTHR10344">
    <property type="entry name" value="THYMIDYLATE KINASE"/>
    <property type="match status" value="1"/>
</dbReference>
<evidence type="ECO:0000256" key="8">
    <source>
        <dbReference type="ARBA" id="ARBA00022840"/>
    </source>
</evidence>
<evidence type="ECO:0000256" key="3">
    <source>
        <dbReference type="ARBA" id="ARBA00017144"/>
    </source>
</evidence>
<dbReference type="GO" id="GO:0004798">
    <property type="term" value="F:dTMP kinase activity"/>
    <property type="evidence" value="ECO:0007669"/>
    <property type="project" value="UniProtKB-UniRule"/>
</dbReference>
<feature type="domain" description="Thymidylate kinase-like" evidence="14">
    <location>
        <begin position="11"/>
        <end position="206"/>
    </location>
</feature>
<accession>A0A504UDJ0</accession>
<dbReference type="Gene3D" id="3.40.50.300">
    <property type="entry name" value="P-loop containing nucleotide triphosphate hydrolases"/>
    <property type="match status" value="1"/>
</dbReference>
<dbReference type="Pfam" id="PF02223">
    <property type="entry name" value="Thymidylate_kin"/>
    <property type="match status" value="1"/>
</dbReference>
<evidence type="ECO:0000313" key="16">
    <source>
        <dbReference type="Proteomes" id="UP000316429"/>
    </source>
</evidence>
<gene>
    <name evidence="12" type="primary">tmk</name>
    <name evidence="15" type="ORF">FJQ55_10050</name>
</gene>
<dbReference type="NCBIfam" id="TIGR00041">
    <property type="entry name" value="DTMP_kinase"/>
    <property type="match status" value="1"/>
</dbReference>
<dbReference type="EC" id="2.7.4.9" evidence="2 12"/>
<keyword evidence="4 12" id="KW-0808">Transferase</keyword>
<dbReference type="GO" id="GO:0005829">
    <property type="term" value="C:cytosol"/>
    <property type="evidence" value="ECO:0007669"/>
    <property type="project" value="TreeGrafter"/>
</dbReference>
<proteinExistence type="inferred from homology"/>
<dbReference type="FunFam" id="3.40.50.300:FF:000225">
    <property type="entry name" value="Thymidylate kinase"/>
    <property type="match status" value="1"/>
</dbReference>
<feature type="region of interest" description="Disordered" evidence="13">
    <location>
        <begin position="151"/>
        <end position="173"/>
    </location>
</feature>
<dbReference type="PANTHER" id="PTHR10344:SF4">
    <property type="entry name" value="UMP-CMP KINASE 2, MITOCHONDRIAL"/>
    <property type="match status" value="1"/>
</dbReference>
<evidence type="ECO:0000256" key="9">
    <source>
        <dbReference type="ARBA" id="ARBA00029962"/>
    </source>
</evidence>
<dbReference type="PROSITE" id="PS01331">
    <property type="entry name" value="THYMIDYLATE_KINASE"/>
    <property type="match status" value="1"/>
</dbReference>
<dbReference type="OrthoDB" id="9774907at2"/>
<evidence type="ECO:0000256" key="13">
    <source>
        <dbReference type="SAM" id="MobiDB-lite"/>
    </source>
</evidence>
<feature type="compositionally biased region" description="Basic and acidic residues" evidence="13">
    <location>
        <begin position="163"/>
        <end position="173"/>
    </location>
</feature>
<dbReference type="Proteomes" id="UP000316429">
    <property type="component" value="Unassembled WGS sequence"/>
</dbReference>
<dbReference type="CDD" id="cd01672">
    <property type="entry name" value="TMPK"/>
    <property type="match status" value="1"/>
</dbReference>
<sequence>MATGPGLFVSFEGGEGAGKSTQIRLLAEALRERGHDVVVTREPGGSPGAEALRHVLLSGAAEPFGIRMEAMLFAAARADHLACFVRPALSRGQVVLCDRFVDSSRVYQGVTGNLEPKLMAALERVSVAGTMPDLTLILDLPASIGLARARRRAGAAPSPAQPDRFEKERTDVHEKRRQGFLDIAAREPERCRVIDASLDVERIARDVLADVLLVMAQRRSERNDQVAGR</sequence>
<dbReference type="GO" id="GO:0006235">
    <property type="term" value="P:dTTP biosynthetic process"/>
    <property type="evidence" value="ECO:0007669"/>
    <property type="project" value="UniProtKB-UniRule"/>
</dbReference>
<comment type="caution">
    <text evidence="15">The sequence shown here is derived from an EMBL/GenBank/DDBJ whole genome shotgun (WGS) entry which is preliminary data.</text>
</comment>
<keyword evidence="7 12" id="KW-0418">Kinase</keyword>
<dbReference type="RefSeq" id="WP_140827609.1">
    <property type="nucleotide sequence ID" value="NZ_VFYP01000001.1"/>
</dbReference>
<dbReference type="HAMAP" id="MF_00165">
    <property type="entry name" value="Thymidylate_kinase"/>
    <property type="match status" value="1"/>
</dbReference>
<evidence type="ECO:0000256" key="12">
    <source>
        <dbReference type="HAMAP-Rule" id="MF_00165"/>
    </source>
</evidence>
<evidence type="ECO:0000256" key="7">
    <source>
        <dbReference type="ARBA" id="ARBA00022777"/>
    </source>
</evidence>
<feature type="binding site" evidence="12">
    <location>
        <begin position="13"/>
        <end position="20"/>
    </location>
    <ligand>
        <name>ATP</name>
        <dbReference type="ChEBI" id="CHEBI:30616"/>
    </ligand>
</feature>
<evidence type="ECO:0000256" key="1">
    <source>
        <dbReference type="ARBA" id="ARBA00009776"/>
    </source>
</evidence>